<feature type="region of interest" description="Disordered" evidence="1">
    <location>
        <begin position="19"/>
        <end position="43"/>
    </location>
</feature>
<evidence type="ECO:0000256" key="1">
    <source>
        <dbReference type="SAM" id="MobiDB-lite"/>
    </source>
</evidence>
<accession>A0ABP7L9H1</accession>
<gene>
    <name evidence="2" type="ORF">GCM10022207_75810</name>
</gene>
<sequence length="80" mass="8458">MEICIAVADWARGPMTSVLGVPGGEGTGATRKRRARDARRRARRAELSGSTGCHVWMAWTMRTVGLIDSGLGAGMVAGWG</sequence>
<organism evidence="2 3">
    <name type="scientific">Streptomyces lannensis</name>
    <dbReference type="NCBI Taxonomy" id="766498"/>
    <lineage>
        <taxon>Bacteria</taxon>
        <taxon>Bacillati</taxon>
        <taxon>Actinomycetota</taxon>
        <taxon>Actinomycetes</taxon>
        <taxon>Kitasatosporales</taxon>
        <taxon>Streptomycetaceae</taxon>
        <taxon>Streptomyces</taxon>
    </lineage>
</organism>
<proteinExistence type="predicted"/>
<dbReference type="EMBL" id="BAAAZA010000036">
    <property type="protein sequence ID" value="GAA3896356.1"/>
    <property type="molecule type" value="Genomic_DNA"/>
</dbReference>
<protein>
    <submittedName>
        <fullName evidence="2">Uncharacterized protein</fullName>
    </submittedName>
</protein>
<name>A0ABP7L9H1_9ACTN</name>
<feature type="compositionally biased region" description="Basic residues" evidence="1">
    <location>
        <begin position="30"/>
        <end position="43"/>
    </location>
</feature>
<reference evidence="3" key="1">
    <citation type="journal article" date="2019" name="Int. J. Syst. Evol. Microbiol.">
        <title>The Global Catalogue of Microorganisms (GCM) 10K type strain sequencing project: providing services to taxonomists for standard genome sequencing and annotation.</title>
        <authorList>
            <consortium name="The Broad Institute Genomics Platform"/>
            <consortium name="The Broad Institute Genome Sequencing Center for Infectious Disease"/>
            <person name="Wu L."/>
            <person name="Ma J."/>
        </authorList>
    </citation>
    <scope>NUCLEOTIDE SEQUENCE [LARGE SCALE GENOMIC DNA]</scope>
    <source>
        <strain evidence="3">JCM 16578</strain>
    </source>
</reference>
<evidence type="ECO:0000313" key="2">
    <source>
        <dbReference type="EMBL" id="GAA3896356.1"/>
    </source>
</evidence>
<keyword evidence="3" id="KW-1185">Reference proteome</keyword>
<comment type="caution">
    <text evidence="2">The sequence shown here is derived from an EMBL/GenBank/DDBJ whole genome shotgun (WGS) entry which is preliminary data.</text>
</comment>
<evidence type="ECO:0000313" key="3">
    <source>
        <dbReference type="Proteomes" id="UP001501563"/>
    </source>
</evidence>
<dbReference type="Proteomes" id="UP001501563">
    <property type="component" value="Unassembled WGS sequence"/>
</dbReference>